<feature type="region of interest" description="Disordered" evidence="1">
    <location>
        <begin position="284"/>
        <end position="407"/>
    </location>
</feature>
<evidence type="ECO:0000313" key="2">
    <source>
        <dbReference type="EMBL" id="SIO73506.1"/>
    </source>
</evidence>
<dbReference type="RefSeq" id="XP_021337600.1">
    <property type="nucleotide sequence ID" value="XM_021482336.1"/>
</dbReference>
<dbReference type="GeneID" id="24425649"/>
<feature type="compositionally biased region" description="Basic and acidic residues" evidence="1">
    <location>
        <begin position="589"/>
        <end position="608"/>
    </location>
</feature>
<feature type="compositionally biased region" description="Low complexity" evidence="1">
    <location>
        <begin position="365"/>
        <end position="383"/>
    </location>
</feature>
<reference evidence="2 3" key="1">
    <citation type="journal article" date="2012" name="Nucleic Acids Res.">
        <title>Sequencing of the smallest Apicomplexan genome from the human pathogen Babesia microti.</title>
        <authorList>
            <person name="Cornillot E."/>
            <person name="Hadj-Kaddour K."/>
            <person name="Dassouli A."/>
            <person name="Noel B."/>
            <person name="Ranwez V."/>
            <person name="Vacherie B."/>
            <person name="Augagneur Y."/>
            <person name="Bres V."/>
            <person name="Duclos A."/>
            <person name="Randazzo S."/>
            <person name="Carcy B."/>
            <person name="Debierre-Grockiego F."/>
            <person name="Delbecq S."/>
            <person name="Moubri-Menage K."/>
            <person name="Shams-Eldin H."/>
            <person name="Usmani-Brown S."/>
            <person name="Bringaud F."/>
            <person name="Wincker P."/>
            <person name="Vivares C.P."/>
            <person name="Schwarz R.T."/>
            <person name="Schetters T.P."/>
            <person name="Krause P.J."/>
            <person name="Gorenflot A."/>
            <person name="Berry V."/>
            <person name="Barbe V."/>
            <person name="Ben Mamoun C."/>
        </authorList>
    </citation>
    <scope>NUCLEOTIDE SEQUENCE [LARGE SCALE GENOMIC DNA]</scope>
    <source>
        <strain evidence="2 3">RI</strain>
    </source>
</reference>
<feature type="compositionally biased region" description="Polar residues" evidence="1">
    <location>
        <begin position="807"/>
        <end position="822"/>
    </location>
</feature>
<dbReference type="KEGG" id="bmic:BmR1_04g05020"/>
<evidence type="ECO:0000256" key="1">
    <source>
        <dbReference type="SAM" id="MobiDB-lite"/>
    </source>
</evidence>
<feature type="compositionally biased region" description="Polar residues" evidence="1">
    <location>
        <begin position="579"/>
        <end position="588"/>
    </location>
</feature>
<keyword evidence="3" id="KW-1185">Reference proteome</keyword>
<organism evidence="2 3">
    <name type="scientific">Babesia microti (strain RI)</name>
    <dbReference type="NCBI Taxonomy" id="1133968"/>
    <lineage>
        <taxon>Eukaryota</taxon>
        <taxon>Sar</taxon>
        <taxon>Alveolata</taxon>
        <taxon>Apicomplexa</taxon>
        <taxon>Aconoidasida</taxon>
        <taxon>Piroplasmida</taxon>
        <taxon>Babesiidae</taxon>
        <taxon>Babesia</taxon>
    </lineage>
</organism>
<feature type="compositionally biased region" description="Polar residues" evidence="1">
    <location>
        <begin position="286"/>
        <end position="296"/>
    </location>
</feature>
<name>A0A1N6LXB0_BABMR</name>
<dbReference type="InterPro" id="IPR036322">
    <property type="entry name" value="WD40_repeat_dom_sf"/>
</dbReference>
<feature type="region of interest" description="Disordered" evidence="1">
    <location>
        <begin position="699"/>
        <end position="826"/>
    </location>
</feature>
<feature type="compositionally biased region" description="Polar residues" evidence="1">
    <location>
        <begin position="766"/>
        <end position="783"/>
    </location>
</feature>
<feature type="region of interest" description="Disordered" evidence="1">
    <location>
        <begin position="539"/>
        <end position="638"/>
    </location>
</feature>
<dbReference type="InterPro" id="IPR001680">
    <property type="entry name" value="WD40_rpt"/>
</dbReference>
<dbReference type="OrthoDB" id="366376at2759"/>
<sequence length="1258" mass="137981">MSSYKLEKSYIYENCNDGFSRSDNRRVKFKKNHCQRSLSSLTSDSSSIPSYIRGGKKTKYANAYEYVPRTNYFITNLSDASSLTSDRSTSYANYNNGYHRYESCSIEECDNPNGDYTSRCFCYDACETMGGYKTQINPRKYGIKTPLKNSHFIKRVLPYRYHYILYKSKFLPKVPCLACAAMEYENLDFTNGEGDEEFNEYPHLSLEDVSIEDIQNNESMYLEEMPFEGGYNSYSSPSRKKTIFSRIGSAIQDSASNAAASIKKSIYGDELALNNQSMASGGTRLSAISGTGTSSLKELARSSSRSPSRNTTMPALDNSRTLSRATSRSPSRNTTMPALDNSRTLSRATSRSPSRNTTMPALDNSRTLSRATSRSPSRTRLSTVNSNAGDNNELALKGSSRASSRSRLATLGGDIKELVHRMSNKSLSRNNSNANALENSKELGSIASGRTSIAPTRASEFSLKSVLKPSAVSRMKSYNLGRKSRLTNLDDNSALYIEDNSGGNAIDDGERQSSIFSLNASIPGNIPQNTDIVSATDTKLVPSGSKSMDLKSRKSMSRTNSMRSTAKLEDSSKIVNALPGSSVNSISDSKTKELSDRKPSVNKGKGEMSLKTSPGSSRSGTMSIKSLHTDSDTAKNMSKRKSAVKFGIGTEKVANAIDDQEHFSLEDDLSYKAIENYVPDMAKSLSPSIFAFKESLNQSPSNAIEDKSSKMSRFTSIPPEISPKLSRSSLNKTLPAKLPSFQGKPLGSMKTDVKTSPLVSPRPYVKSTTPSMPLKSNSGLSESNRVKESPSTKPLVKPPVSKPVEGPTNTKKPSISKQNTLNSEKKAGIPDTGVACCSSITSNCHYMTVGTDLGFLLIWDFVGHNTNSKFTYEYWDDAAETPTAGVHAHNGKILAIDTKTVALVTGTSECMIITLGEDMCVKLWILINNRIRLLTVDEFDLNKPISVIFGRGMAMANDVMIGYKDGFIELWNSGAIGGLETLVPSGIPFSTKPKPNDKSISFRTKIKKSTHTYENLTCLSLSPTGSYFAIGGDTGMVSLYSIDREINLLNQFACRNRRGKYSGGTPVSGIEWSEDGNHLCATTLDNRIRTFLVKKGIGLEFAEKFKGFTLTSDNEYARFAGTNNDFIVCLSKDMFGSIKIVVWNRTITDVMDLPSVMPKKYPTNKNNKQFLLDESVAPRFELCQMGRWGHLEETVGEIIPISKVSGNFCLKLKSSRANRRNEGVQGEEINDHTNNLLCILSTGANSLKSIVVSPINLT</sequence>
<reference evidence="2 3" key="2">
    <citation type="journal article" date="2013" name="PLoS ONE">
        <title>Whole genome mapping and re-organization of the nuclear and mitochondrial genomes of Babesia microti isolates.</title>
        <authorList>
            <person name="Cornillot E."/>
            <person name="Dassouli A."/>
            <person name="Garg A."/>
            <person name="Pachikara N."/>
            <person name="Randazzo S."/>
            <person name="Depoix D."/>
            <person name="Carcy B."/>
            <person name="Delbecq S."/>
            <person name="Frutos R."/>
            <person name="Silva J.C."/>
            <person name="Sutton R."/>
            <person name="Krause P.J."/>
            <person name="Mamoun C.B."/>
        </authorList>
    </citation>
    <scope>NUCLEOTIDE SEQUENCE [LARGE SCALE GENOMIC DNA]</scope>
    <source>
        <strain evidence="2 3">RI</strain>
    </source>
</reference>
<dbReference type="Proteomes" id="UP000002899">
    <property type="component" value="Chromosome IV"/>
</dbReference>
<feature type="compositionally biased region" description="Polar residues" evidence="1">
    <location>
        <begin position="610"/>
        <end position="626"/>
    </location>
</feature>
<evidence type="ECO:0000313" key="3">
    <source>
        <dbReference type="Proteomes" id="UP000002899"/>
    </source>
</evidence>
<dbReference type="SUPFAM" id="SSF50978">
    <property type="entry name" value="WD40 repeat-like"/>
    <property type="match status" value="1"/>
</dbReference>
<proteinExistence type="predicted"/>
<dbReference type="Gene3D" id="2.130.10.10">
    <property type="entry name" value="YVTN repeat-like/Quinoprotein amine dehydrogenase"/>
    <property type="match status" value="1"/>
</dbReference>
<dbReference type="VEuPathDB" id="PiroplasmaDB:BmR1_04g05020"/>
<gene>
    <name evidence="2" type="ORF">BmR1_04g05020</name>
</gene>
<dbReference type="AlphaFoldDB" id="A0A1N6LXB0"/>
<protein>
    <submittedName>
        <fullName evidence="2">Uncharacterized protein</fullName>
    </submittedName>
</protein>
<feature type="compositionally biased region" description="Low complexity" evidence="1">
    <location>
        <begin position="394"/>
        <end position="407"/>
    </location>
</feature>
<accession>A0A1N6LXB0</accession>
<feature type="compositionally biased region" description="Polar residues" evidence="1">
    <location>
        <begin position="310"/>
        <end position="359"/>
    </location>
</feature>
<dbReference type="InterPro" id="IPR015943">
    <property type="entry name" value="WD40/YVTN_repeat-like_dom_sf"/>
</dbReference>
<reference evidence="2 3" key="3">
    <citation type="journal article" date="2016" name="Sci. Rep.">
        <title>Genome-wide diversity and gene expression profiling of Babesia microti isolates identify polymorphic genes that mediate host-pathogen interactions.</title>
        <authorList>
            <person name="Silva J.C."/>
            <person name="Cornillot E."/>
            <person name="McCracken C."/>
            <person name="Usmani-Brown S."/>
            <person name="Dwivedi A."/>
            <person name="Ifeonu O.O."/>
            <person name="Crabtree J."/>
            <person name="Gotia H.T."/>
            <person name="Virji A.Z."/>
            <person name="Reynes C."/>
            <person name="Colinge J."/>
            <person name="Kumar V."/>
            <person name="Lawres L."/>
            <person name="Pazzi J.E."/>
            <person name="Pablo J.V."/>
            <person name="Hung C."/>
            <person name="Brancato J."/>
            <person name="Kumari P."/>
            <person name="Orvis J."/>
            <person name="Tretina K."/>
            <person name="Chibucos M."/>
            <person name="Ott S."/>
            <person name="Sadzewicz L."/>
            <person name="Sengamalay N."/>
            <person name="Shetty A.C."/>
            <person name="Su Q."/>
            <person name="Tallon L."/>
            <person name="Fraser C.M."/>
            <person name="Frutos R."/>
            <person name="Molina D.M."/>
            <person name="Krause P.J."/>
            <person name="Ben Mamoun C."/>
        </authorList>
    </citation>
    <scope>NUCLEOTIDE SEQUENCE [LARGE SCALE GENOMIC DNA]</scope>
    <source>
        <strain evidence="2 3">RI</strain>
    </source>
</reference>
<dbReference type="EMBL" id="LN871599">
    <property type="protein sequence ID" value="SIO73506.1"/>
    <property type="molecule type" value="Genomic_DNA"/>
</dbReference>
<dbReference type="SMART" id="SM00320">
    <property type="entry name" value="WD40"/>
    <property type="match status" value="2"/>
</dbReference>